<evidence type="ECO:0000256" key="12">
    <source>
        <dbReference type="ARBA" id="ARBA00023152"/>
    </source>
</evidence>
<dbReference type="Proteomes" id="UP000886130">
    <property type="component" value="Unassembled WGS sequence"/>
</dbReference>
<evidence type="ECO:0000256" key="15">
    <source>
        <dbReference type="PIRSR" id="PIRSR000724-2"/>
    </source>
</evidence>
<sequence length="409" mass="46209">MKEYFTMDDFDFEEKTILVRVDVNSPIDPVSGIILDYSRFEAHRQTLQELRNAKVVILAHQSRPGKRDFLPLRAHSMVFTKILGRRVKFVPDLFCDYALDAINKMKNGEYIMLQNTRFYSEEYCLKNNPENTHIVRELSKVADYFINDAFAVAHRKQATVVGFKRSIPMIAGRLMEKELTMLERFLKLKAKSKFAILGGAKVEDSLKVAKSFLEREIVDKILTGGVVALFFLLAEGYELGEGSEEFVKKNYENYQELVSLSKELLGKYRDKIEIPVDVVVNANGKRKGMPLENIPSPYPIYDIGLDTAIRYRNMLKNAKGIIVNGPMGVFELPEFALGTIEVFRGIVSNQSLKIAGGGHTIAALEKLGLSKYFDHISTGGGALITFLSGEEMPGVEALKESYQHFTHLK</sequence>
<proteinExistence type="inferred from homology"/>
<feature type="binding site" evidence="13 15">
    <location>
        <position position="331"/>
    </location>
    <ligand>
        <name>ATP</name>
        <dbReference type="ChEBI" id="CHEBI:30616"/>
    </ligand>
</feature>
<dbReference type="GO" id="GO:0006094">
    <property type="term" value="P:gluconeogenesis"/>
    <property type="evidence" value="ECO:0007669"/>
    <property type="project" value="TreeGrafter"/>
</dbReference>
<keyword evidence="12 13" id="KW-0324">Glycolysis</keyword>
<dbReference type="PANTHER" id="PTHR11406">
    <property type="entry name" value="PHOSPHOGLYCERATE KINASE"/>
    <property type="match status" value="1"/>
</dbReference>
<keyword evidence="7 13" id="KW-0963">Cytoplasm</keyword>
<keyword evidence="10 13" id="KW-0418">Kinase</keyword>
<dbReference type="UniPathway" id="UPA00109">
    <property type="reaction ID" value="UER00185"/>
</dbReference>
<reference evidence="17" key="1">
    <citation type="journal article" date="2020" name="mSystems">
        <title>Genome- and Community-Level Interaction Insights into Carbon Utilization and Element Cycling Functions of Hydrothermarchaeota in Hydrothermal Sediment.</title>
        <authorList>
            <person name="Zhou Z."/>
            <person name="Liu Y."/>
            <person name="Xu W."/>
            <person name="Pan J."/>
            <person name="Luo Z.H."/>
            <person name="Li M."/>
        </authorList>
    </citation>
    <scope>NUCLEOTIDE SEQUENCE [LARGE SCALE GENOMIC DNA]</scope>
    <source>
        <strain evidence="17">HyVt-85</strain>
    </source>
</reference>
<evidence type="ECO:0000256" key="9">
    <source>
        <dbReference type="ARBA" id="ARBA00022741"/>
    </source>
</evidence>
<dbReference type="FunFam" id="3.40.50.1260:FF:000006">
    <property type="entry name" value="Phosphoglycerate kinase"/>
    <property type="match status" value="1"/>
</dbReference>
<organism evidence="17">
    <name type="scientific">Candidatus Aciduliprofundum boonei</name>
    <dbReference type="NCBI Taxonomy" id="379547"/>
    <lineage>
        <taxon>Archaea</taxon>
        <taxon>Methanobacteriati</taxon>
        <taxon>Thermoplasmatota</taxon>
        <taxon>DHVE2 group</taxon>
        <taxon>Candidatus Aciduliprofundum</taxon>
    </lineage>
</organism>
<gene>
    <name evidence="13" type="primary">pgk</name>
    <name evidence="17" type="ORF">ENL31_00515</name>
</gene>
<feature type="binding site" evidence="13 14">
    <location>
        <begin position="60"/>
        <end position="63"/>
    </location>
    <ligand>
        <name>substrate</name>
    </ligand>
</feature>
<keyword evidence="9 13" id="KW-0547">Nucleotide-binding</keyword>
<accession>A0A7J3T9G4</accession>
<dbReference type="HAMAP" id="MF_00145">
    <property type="entry name" value="Phosphoglyc_kinase"/>
    <property type="match status" value="1"/>
</dbReference>
<dbReference type="GO" id="GO:0043531">
    <property type="term" value="F:ADP binding"/>
    <property type="evidence" value="ECO:0007669"/>
    <property type="project" value="TreeGrafter"/>
</dbReference>
<comment type="caution">
    <text evidence="17">The sequence shown here is derived from an EMBL/GenBank/DDBJ whole genome shotgun (WGS) entry which is preliminary data.</text>
</comment>
<name>A0A7J3T9G4_9ARCH</name>
<evidence type="ECO:0000256" key="6">
    <source>
        <dbReference type="ARBA" id="ARBA00016471"/>
    </source>
</evidence>
<dbReference type="InterPro" id="IPR036043">
    <property type="entry name" value="Phosphoglycerate_kinase_sf"/>
</dbReference>
<feature type="binding site" evidence="13 14">
    <location>
        <begin position="22"/>
        <end position="24"/>
    </location>
    <ligand>
        <name>substrate</name>
    </ligand>
</feature>
<feature type="binding site" evidence="14">
    <location>
        <position position="39"/>
    </location>
    <ligand>
        <name>(2R)-3-phosphoglycerate</name>
        <dbReference type="ChEBI" id="CHEBI:58272"/>
    </ligand>
</feature>
<evidence type="ECO:0000256" key="16">
    <source>
        <dbReference type="RuleBase" id="RU000532"/>
    </source>
</evidence>
<feature type="binding site" evidence="13">
    <location>
        <position position="117"/>
    </location>
    <ligand>
        <name>substrate</name>
    </ligand>
</feature>
<comment type="caution">
    <text evidence="13">Lacks conserved residue(s) required for the propagation of feature annotation.</text>
</comment>
<dbReference type="PRINTS" id="PR00477">
    <property type="entry name" value="PHGLYCKINASE"/>
</dbReference>
<dbReference type="InterPro" id="IPR001576">
    <property type="entry name" value="Phosphoglycerate_kinase"/>
</dbReference>
<evidence type="ECO:0000256" key="10">
    <source>
        <dbReference type="ARBA" id="ARBA00022777"/>
    </source>
</evidence>
<dbReference type="EC" id="2.7.2.3" evidence="5 13"/>
<feature type="binding site" evidence="13">
    <location>
        <begin position="357"/>
        <end position="360"/>
    </location>
    <ligand>
        <name>ATP</name>
        <dbReference type="ChEBI" id="CHEBI:30616"/>
    </ligand>
</feature>
<evidence type="ECO:0000256" key="1">
    <source>
        <dbReference type="ARBA" id="ARBA00000642"/>
    </source>
</evidence>
<comment type="pathway">
    <text evidence="3 13">Carbohydrate degradation; glycolysis; pyruvate from D-glyceraldehyde 3-phosphate: step 2/5.</text>
</comment>
<dbReference type="GO" id="GO:0006096">
    <property type="term" value="P:glycolytic process"/>
    <property type="evidence" value="ECO:0007669"/>
    <property type="project" value="UniProtKB-UniRule"/>
</dbReference>
<dbReference type="EMBL" id="DRTM01000038">
    <property type="protein sequence ID" value="HHE75594.1"/>
    <property type="molecule type" value="Genomic_DNA"/>
</dbReference>
<dbReference type="PANTHER" id="PTHR11406:SF23">
    <property type="entry name" value="PHOSPHOGLYCERATE KINASE 1, CHLOROPLASTIC-RELATED"/>
    <property type="match status" value="1"/>
</dbReference>
<comment type="similarity">
    <text evidence="4 13 16">Belongs to the phosphoglycerate kinase family.</text>
</comment>
<keyword evidence="11 13" id="KW-0067">ATP-binding</keyword>
<dbReference type="Pfam" id="PF00162">
    <property type="entry name" value="PGK"/>
    <property type="match status" value="1"/>
</dbReference>
<dbReference type="GO" id="GO:0005829">
    <property type="term" value="C:cytosol"/>
    <property type="evidence" value="ECO:0007669"/>
    <property type="project" value="TreeGrafter"/>
</dbReference>
<evidence type="ECO:0000313" key="17">
    <source>
        <dbReference type="EMBL" id="HHE75594.1"/>
    </source>
</evidence>
<evidence type="ECO:0000256" key="11">
    <source>
        <dbReference type="ARBA" id="ARBA00022840"/>
    </source>
</evidence>
<evidence type="ECO:0000256" key="7">
    <source>
        <dbReference type="ARBA" id="ARBA00022490"/>
    </source>
</evidence>
<feature type="binding site" evidence="13">
    <location>
        <position position="155"/>
    </location>
    <ligand>
        <name>substrate</name>
    </ligand>
</feature>
<feature type="binding site" evidence="14">
    <location>
        <position position="117"/>
    </location>
    <ligand>
        <name>(2R)-3-phosphoglycerate</name>
        <dbReference type="ChEBI" id="CHEBI:58272"/>
    </ligand>
</feature>
<dbReference type="GO" id="GO:0005524">
    <property type="term" value="F:ATP binding"/>
    <property type="evidence" value="ECO:0007669"/>
    <property type="project" value="UniProtKB-KW"/>
</dbReference>
<dbReference type="AlphaFoldDB" id="A0A7J3T9G4"/>
<evidence type="ECO:0000256" key="5">
    <source>
        <dbReference type="ARBA" id="ARBA00013061"/>
    </source>
</evidence>
<evidence type="ECO:0000256" key="8">
    <source>
        <dbReference type="ARBA" id="ARBA00022679"/>
    </source>
</evidence>
<comment type="subunit">
    <text evidence="13">Monomer.</text>
</comment>
<dbReference type="FunFam" id="3.40.50.1260:FF:000012">
    <property type="entry name" value="Phosphoglycerate kinase"/>
    <property type="match status" value="1"/>
</dbReference>
<evidence type="ECO:0000256" key="4">
    <source>
        <dbReference type="ARBA" id="ARBA00008982"/>
    </source>
</evidence>
<evidence type="ECO:0000256" key="3">
    <source>
        <dbReference type="ARBA" id="ARBA00004838"/>
    </source>
</evidence>
<dbReference type="InterPro" id="IPR015824">
    <property type="entry name" value="Phosphoglycerate_kinase_N"/>
</dbReference>
<keyword evidence="8 13" id="KW-0808">Transferase</keyword>
<evidence type="ECO:0000256" key="2">
    <source>
        <dbReference type="ARBA" id="ARBA00004496"/>
    </source>
</evidence>
<dbReference type="Gene3D" id="3.40.50.1260">
    <property type="entry name" value="Phosphoglycerate kinase, N-terminal domain"/>
    <property type="match status" value="2"/>
</dbReference>
<protein>
    <recommendedName>
        <fullName evidence="6 13">Phosphoglycerate kinase</fullName>
        <ecNumber evidence="5 13">2.7.2.3</ecNumber>
    </recommendedName>
</protein>
<comment type="subcellular location">
    <subcellularLocation>
        <location evidence="2 13">Cytoplasm</location>
    </subcellularLocation>
</comment>
<comment type="catalytic activity">
    <reaction evidence="1 13 16">
        <text>(2R)-3-phosphoglycerate + ATP = (2R)-3-phospho-glyceroyl phosphate + ADP</text>
        <dbReference type="Rhea" id="RHEA:14801"/>
        <dbReference type="ChEBI" id="CHEBI:30616"/>
        <dbReference type="ChEBI" id="CHEBI:57604"/>
        <dbReference type="ChEBI" id="CHEBI:58272"/>
        <dbReference type="ChEBI" id="CHEBI:456216"/>
        <dbReference type="EC" id="2.7.2.3"/>
    </reaction>
</comment>
<evidence type="ECO:0000256" key="13">
    <source>
        <dbReference type="HAMAP-Rule" id="MF_00145"/>
    </source>
</evidence>
<feature type="binding site" evidence="13">
    <location>
        <position position="39"/>
    </location>
    <ligand>
        <name>substrate</name>
    </ligand>
</feature>
<feature type="binding site" evidence="14">
    <location>
        <position position="155"/>
    </location>
    <ligand>
        <name>(2R)-3-phosphoglycerate</name>
        <dbReference type="ChEBI" id="CHEBI:58272"/>
    </ligand>
</feature>
<dbReference type="SUPFAM" id="SSF53748">
    <property type="entry name" value="Phosphoglycerate kinase"/>
    <property type="match status" value="1"/>
</dbReference>
<evidence type="ECO:0000256" key="14">
    <source>
        <dbReference type="PIRSR" id="PIRSR000724-1"/>
    </source>
</evidence>
<dbReference type="GO" id="GO:0004618">
    <property type="term" value="F:phosphoglycerate kinase activity"/>
    <property type="evidence" value="ECO:0007669"/>
    <property type="project" value="UniProtKB-UniRule"/>
</dbReference>
<dbReference type="PIRSF" id="PIRSF000724">
    <property type="entry name" value="Pgk"/>
    <property type="match status" value="1"/>
</dbReference>